<evidence type="ECO:0000256" key="3">
    <source>
        <dbReference type="ARBA" id="ARBA00004496"/>
    </source>
</evidence>
<keyword evidence="14" id="KW-1185">Reference proteome</keyword>
<dbReference type="NCBIfam" id="TIGR01090">
    <property type="entry name" value="apt"/>
    <property type="match status" value="1"/>
</dbReference>
<dbReference type="SUPFAM" id="SSF53271">
    <property type="entry name" value="PRTase-like"/>
    <property type="match status" value="1"/>
</dbReference>
<protein>
    <recommendedName>
        <fullName evidence="6 11">Adenine phosphoribosyltransferase</fullName>
        <shortName evidence="11">APRT</shortName>
        <ecNumber evidence="6 11">2.4.2.7</ecNumber>
    </recommendedName>
</protein>
<evidence type="ECO:0000256" key="1">
    <source>
        <dbReference type="ARBA" id="ARBA00000868"/>
    </source>
</evidence>
<dbReference type="InterPro" id="IPR000836">
    <property type="entry name" value="PRTase_dom"/>
</dbReference>
<dbReference type="InterPro" id="IPR005764">
    <property type="entry name" value="Ade_phspho_trans"/>
</dbReference>
<evidence type="ECO:0000256" key="7">
    <source>
        <dbReference type="ARBA" id="ARBA00022490"/>
    </source>
</evidence>
<dbReference type="HAMAP" id="MF_00004">
    <property type="entry name" value="Aden_phosphoribosyltr"/>
    <property type="match status" value="1"/>
</dbReference>
<comment type="similarity">
    <text evidence="5 11">Belongs to the purine/pyrimidine phosphoribosyltransferase family.</text>
</comment>
<evidence type="ECO:0000256" key="2">
    <source>
        <dbReference type="ARBA" id="ARBA00003968"/>
    </source>
</evidence>
<dbReference type="Gene3D" id="3.40.50.2020">
    <property type="match status" value="1"/>
</dbReference>
<evidence type="ECO:0000259" key="12">
    <source>
        <dbReference type="Pfam" id="PF00156"/>
    </source>
</evidence>
<proteinExistence type="inferred from homology"/>
<keyword evidence="8 11" id="KW-0328">Glycosyltransferase</keyword>
<dbReference type="Pfam" id="PF00156">
    <property type="entry name" value="Pribosyltran"/>
    <property type="match status" value="1"/>
</dbReference>
<dbReference type="InterPro" id="IPR050054">
    <property type="entry name" value="UPRTase/APRTase"/>
</dbReference>
<sequence length="179" mass="18983">MRSLEDVLAQGIRDIPDYPQPGVLFKDITPLLADHTGFTQVVEALAAFGKDDDGEVVVDKVVGIEARGFILAAPVALALGAGFVPVRKQGKLPAATFAESYALEYGEATIEVHQDAFAPGDRVLVIDDVLATGGTVEACLRLIRRCGAEVVGTAVLIELSFLPGRKRLADERVDALVTV</sequence>
<evidence type="ECO:0000256" key="8">
    <source>
        <dbReference type="ARBA" id="ARBA00022676"/>
    </source>
</evidence>
<dbReference type="CDD" id="cd06223">
    <property type="entry name" value="PRTases_typeI"/>
    <property type="match status" value="1"/>
</dbReference>
<evidence type="ECO:0000256" key="4">
    <source>
        <dbReference type="ARBA" id="ARBA00004659"/>
    </source>
</evidence>
<feature type="domain" description="Phosphoribosyltransferase" evidence="12">
    <location>
        <begin position="33"/>
        <end position="158"/>
    </location>
</feature>
<gene>
    <name evidence="11" type="primary">apt</name>
    <name evidence="13" type="ORF">GCM10009741_26010</name>
</gene>
<dbReference type="EMBL" id="BAAANC010000001">
    <property type="protein sequence ID" value="GAA1523141.1"/>
    <property type="molecule type" value="Genomic_DNA"/>
</dbReference>
<evidence type="ECO:0000256" key="6">
    <source>
        <dbReference type="ARBA" id="ARBA00011893"/>
    </source>
</evidence>
<accession>A0ABN2AN83</accession>
<comment type="pathway">
    <text evidence="4 11">Purine metabolism; AMP biosynthesis via salvage pathway; AMP from adenine: step 1/1.</text>
</comment>
<evidence type="ECO:0000313" key="14">
    <source>
        <dbReference type="Proteomes" id="UP001500363"/>
    </source>
</evidence>
<comment type="catalytic activity">
    <reaction evidence="1 11">
        <text>AMP + diphosphate = 5-phospho-alpha-D-ribose 1-diphosphate + adenine</text>
        <dbReference type="Rhea" id="RHEA:16609"/>
        <dbReference type="ChEBI" id="CHEBI:16708"/>
        <dbReference type="ChEBI" id="CHEBI:33019"/>
        <dbReference type="ChEBI" id="CHEBI:58017"/>
        <dbReference type="ChEBI" id="CHEBI:456215"/>
        <dbReference type="EC" id="2.4.2.7"/>
    </reaction>
</comment>
<dbReference type="NCBIfam" id="NF002634">
    <property type="entry name" value="PRK02304.1-3"/>
    <property type="match status" value="1"/>
</dbReference>
<keyword evidence="10 11" id="KW-0660">Purine salvage</keyword>
<organism evidence="13 14">
    <name type="scientific">Kribbella lupini</name>
    <dbReference type="NCBI Taxonomy" id="291602"/>
    <lineage>
        <taxon>Bacteria</taxon>
        <taxon>Bacillati</taxon>
        <taxon>Actinomycetota</taxon>
        <taxon>Actinomycetes</taxon>
        <taxon>Propionibacteriales</taxon>
        <taxon>Kribbellaceae</taxon>
        <taxon>Kribbella</taxon>
    </lineage>
</organism>
<name>A0ABN2AN83_9ACTN</name>
<dbReference type="PANTHER" id="PTHR32315:SF3">
    <property type="entry name" value="ADENINE PHOSPHORIBOSYLTRANSFERASE"/>
    <property type="match status" value="1"/>
</dbReference>
<comment type="subcellular location">
    <subcellularLocation>
        <location evidence="3 11">Cytoplasm</location>
    </subcellularLocation>
</comment>
<evidence type="ECO:0000256" key="5">
    <source>
        <dbReference type="ARBA" id="ARBA00008391"/>
    </source>
</evidence>
<comment type="subunit">
    <text evidence="11">Homodimer.</text>
</comment>
<dbReference type="GO" id="GO:0016757">
    <property type="term" value="F:glycosyltransferase activity"/>
    <property type="evidence" value="ECO:0007669"/>
    <property type="project" value="UniProtKB-KW"/>
</dbReference>
<evidence type="ECO:0000313" key="13">
    <source>
        <dbReference type="EMBL" id="GAA1523141.1"/>
    </source>
</evidence>
<dbReference type="RefSeq" id="WP_344173503.1">
    <property type="nucleotide sequence ID" value="NZ_BAAANC010000001.1"/>
</dbReference>
<dbReference type="EC" id="2.4.2.7" evidence="6 11"/>
<evidence type="ECO:0000256" key="10">
    <source>
        <dbReference type="ARBA" id="ARBA00022726"/>
    </source>
</evidence>
<keyword evidence="7 11" id="KW-0963">Cytoplasm</keyword>
<dbReference type="Proteomes" id="UP001500363">
    <property type="component" value="Unassembled WGS sequence"/>
</dbReference>
<keyword evidence="9 11" id="KW-0808">Transferase</keyword>
<dbReference type="InterPro" id="IPR029057">
    <property type="entry name" value="PRTase-like"/>
</dbReference>
<evidence type="ECO:0000256" key="9">
    <source>
        <dbReference type="ARBA" id="ARBA00022679"/>
    </source>
</evidence>
<reference evidence="13 14" key="1">
    <citation type="journal article" date="2019" name="Int. J. Syst. Evol. Microbiol.">
        <title>The Global Catalogue of Microorganisms (GCM) 10K type strain sequencing project: providing services to taxonomists for standard genome sequencing and annotation.</title>
        <authorList>
            <consortium name="The Broad Institute Genomics Platform"/>
            <consortium name="The Broad Institute Genome Sequencing Center for Infectious Disease"/>
            <person name="Wu L."/>
            <person name="Ma J."/>
        </authorList>
    </citation>
    <scope>NUCLEOTIDE SEQUENCE [LARGE SCALE GENOMIC DNA]</scope>
    <source>
        <strain evidence="13 14">JCM 14303</strain>
    </source>
</reference>
<comment type="caution">
    <text evidence="13">The sequence shown here is derived from an EMBL/GenBank/DDBJ whole genome shotgun (WGS) entry which is preliminary data.</text>
</comment>
<dbReference type="NCBIfam" id="NF002636">
    <property type="entry name" value="PRK02304.1-5"/>
    <property type="match status" value="1"/>
</dbReference>
<evidence type="ECO:0000256" key="11">
    <source>
        <dbReference type="HAMAP-Rule" id="MF_00004"/>
    </source>
</evidence>
<dbReference type="PANTHER" id="PTHR32315">
    <property type="entry name" value="ADENINE PHOSPHORIBOSYLTRANSFERASE"/>
    <property type="match status" value="1"/>
</dbReference>
<comment type="function">
    <text evidence="2 11">Catalyzes a salvage reaction resulting in the formation of AMP, that is energically less costly than de novo synthesis.</text>
</comment>